<evidence type="ECO:0000259" key="9">
    <source>
        <dbReference type="PROSITE" id="PS50929"/>
    </source>
</evidence>
<feature type="transmembrane region" description="Helical" evidence="7">
    <location>
        <begin position="151"/>
        <end position="170"/>
    </location>
</feature>
<keyword evidence="5 7" id="KW-1133">Transmembrane helix</keyword>
<name>A0ABT9I3L5_9GAMM</name>
<reference evidence="10 11" key="1">
    <citation type="submission" date="2022-11" db="EMBL/GenBank/DDBJ databases">
        <title>Viruses from the air-sea interface of a natural surface slick.</title>
        <authorList>
            <person name="Rahlff J."/>
            <person name="Holmfeldt K."/>
        </authorList>
    </citation>
    <scope>NUCLEOTIDE SEQUENCE [LARGE SCALE GENOMIC DNA]</scope>
    <source>
        <strain evidence="10 11">SMS4</strain>
    </source>
</reference>
<comment type="subcellular location">
    <subcellularLocation>
        <location evidence="1">Cell membrane</location>
        <topology evidence="1">Multi-pass membrane protein</topology>
    </subcellularLocation>
</comment>
<sequence length="563" mass="61209">MTAKLVISAEHAAGLALLKRLRQQEKPRLRLSILAGSTATVLLILSWYLIALLIQQVVLAEPASTTLQLYGGIIVSLLLTRNLALYWQEQLAQTASNNIRANLRQQLLQAWQATTPASLQQQAASSHAGHWLEDTDALDGYFSRYWPQQQLMLLSPLLILAAITVSNWLVGLLLLLSAPLIPLFMSLIGMGAEQINQKHLTQRQRLAGHFLDRLRKMALINRLGAAEQVKAEVASRSERYRQLVMKTLRVAFLSSAVLEFFASVAIAAVAIYIGFVLFGAINFGPAHSLTLASGIFMLALAPEFFQPLRQFAQSYHDRAAALAAATELAPQLLPCTLLTTQPLQLQDTNKTAKAFACRDLSVNTATGRQICQQVNINLNLGQCLLISGPSGVGKSTLLKTFAGLQAPAHGQVCVGQLPVTQARVFYLAQKPWVFNGTLRENLAVLSPDVDDDALLAALNRVGLATLCPSRVQLDKPLTERAEGLSGGQLQRLALARVLLSSFDIIVLDEPTASLDLASRKQIIACLAQLKRQHALIIVSHDAELAKLADQQLILTAGDKHVAA</sequence>
<dbReference type="InterPro" id="IPR027417">
    <property type="entry name" value="P-loop_NTPase"/>
</dbReference>
<dbReference type="PANTHER" id="PTHR24221">
    <property type="entry name" value="ATP-BINDING CASSETTE SUB-FAMILY B"/>
    <property type="match status" value="1"/>
</dbReference>
<keyword evidence="2 7" id="KW-0812">Transmembrane</keyword>
<dbReference type="Gene3D" id="3.40.50.300">
    <property type="entry name" value="P-loop containing nucleotide triphosphate hydrolases"/>
    <property type="match status" value="1"/>
</dbReference>
<dbReference type="Pfam" id="PF00005">
    <property type="entry name" value="ABC_tran"/>
    <property type="match status" value="1"/>
</dbReference>
<dbReference type="SUPFAM" id="SSF90123">
    <property type="entry name" value="ABC transporter transmembrane region"/>
    <property type="match status" value="1"/>
</dbReference>
<evidence type="ECO:0000256" key="7">
    <source>
        <dbReference type="SAM" id="Phobius"/>
    </source>
</evidence>
<gene>
    <name evidence="10" type="primary">cydD</name>
    <name evidence="10" type="ORF">ORJ04_18690</name>
</gene>
<feature type="transmembrane region" description="Helical" evidence="7">
    <location>
        <begin position="67"/>
        <end position="87"/>
    </location>
</feature>
<dbReference type="RefSeq" id="WP_305977172.1">
    <property type="nucleotide sequence ID" value="NZ_JAPJDZ010000082.1"/>
</dbReference>
<dbReference type="EMBL" id="JAPJDZ010000082">
    <property type="protein sequence ID" value="MDP5137981.1"/>
    <property type="molecule type" value="Genomic_DNA"/>
</dbReference>
<dbReference type="PROSITE" id="PS00211">
    <property type="entry name" value="ABC_TRANSPORTER_1"/>
    <property type="match status" value="1"/>
</dbReference>
<evidence type="ECO:0000256" key="6">
    <source>
        <dbReference type="ARBA" id="ARBA00023136"/>
    </source>
</evidence>
<proteinExistence type="predicted"/>
<keyword evidence="11" id="KW-1185">Reference proteome</keyword>
<feature type="domain" description="ABC transmembrane type-1" evidence="9">
    <location>
        <begin position="31"/>
        <end position="320"/>
    </location>
</feature>
<dbReference type="NCBIfam" id="TIGR02857">
    <property type="entry name" value="CydD"/>
    <property type="match status" value="1"/>
</dbReference>
<dbReference type="PROSITE" id="PS50929">
    <property type="entry name" value="ABC_TM1F"/>
    <property type="match status" value="1"/>
</dbReference>
<feature type="transmembrane region" description="Helical" evidence="7">
    <location>
        <begin position="250"/>
        <end position="280"/>
    </location>
</feature>
<dbReference type="InterPro" id="IPR036640">
    <property type="entry name" value="ABC1_TM_sf"/>
</dbReference>
<dbReference type="InterPro" id="IPR039421">
    <property type="entry name" value="Type_1_exporter"/>
</dbReference>
<evidence type="ECO:0000313" key="11">
    <source>
        <dbReference type="Proteomes" id="UP001231109"/>
    </source>
</evidence>
<feature type="transmembrane region" description="Helical" evidence="7">
    <location>
        <begin position="286"/>
        <end position="305"/>
    </location>
</feature>
<feature type="transmembrane region" description="Helical" evidence="7">
    <location>
        <begin position="29"/>
        <end position="55"/>
    </location>
</feature>
<organism evidence="10 11">
    <name type="scientific">Rheinheimera baltica</name>
    <dbReference type="NCBI Taxonomy" id="67576"/>
    <lineage>
        <taxon>Bacteria</taxon>
        <taxon>Pseudomonadati</taxon>
        <taxon>Pseudomonadota</taxon>
        <taxon>Gammaproteobacteria</taxon>
        <taxon>Chromatiales</taxon>
        <taxon>Chromatiaceae</taxon>
        <taxon>Rheinheimera</taxon>
    </lineage>
</organism>
<dbReference type="PANTHER" id="PTHR24221:SF261">
    <property type="entry name" value="GLUTATHIONE_L-CYSTEINE TRANSPORT SYSTEM ATP-BINDING_PERMEASE PROTEIN CYDD"/>
    <property type="match status" value="1"/>
</dbReference>
<evidence type="ECO:0000313" key="10">
    <source>
        <dbReference type="EMBL" id="MDP5137981.1"/>
    </source>
</evidence>
<dbReference type="SUPFAM" id="SSF52540">
    <property type="entry name" value="P-loop containing nucleoside triphosphate hydrolases"/>
    <property type="match status" value="1"/>
</dbReference>
<dbReference type="Gene3D" id="1.20.1560.10">
    <property type="entry name" value="ABC transporter type 1, transmembrane domain"/>
    <property type="match status" value="1"/>
</dbReference>
<dbReference type="Pfam" id="PF00664">
    <property type="entry name" value="ABC_membrane"/>
    <property type="match status" value="1"/>
</dbReference>
<dbReference type="CDD" id="cd18584">
    <property type="entry name" value="ABC_6TM_AarD_CydD"/>
    <property type="match status" value="1"/>
</dbReference>
<keyword evidence="6 7" id="KW-0472">Membrane</keyword>
<dbReference type="PROSITE" id="PS50893">
    <property type="entry name" value="ABC_TRANSPORTER_2"/>
    <property type="match status" value="1"/>
</dbReference>
<dbReference type="InterPro" id="IPR017871">
    <property type="entry name" value="ABC_transporter-like_CS"/>
</dbReference>
<evidence type="ECO:0000256" key="3">
    <source>
        <dbReference type="ARBA" id="ARBA00022741"/>
    </source>
</evidence>
<accession>A0ABT9I3L5</accession>
<dbReference type="InterPro" id="IPR003439">
    <property type="entry name" value="ABC_transporter-like_ATP-bd"/>
</dbReference>
<dbReference type="InterPro" id="IPR014216">
    <property type="entry name" value="ABC_transptr_CydD"/>
</dbReference>
<evidence type="ECO:0000256" key="4">
    <source>
        <dbReference type="ARBA" id="ARBA00022840"/>
    </source>
</evidence>
<protein>
    <submittedName>
        <fullName evidence="10">Thiol reductant ABC exporter subunit CydD</fullName>
    </submittedName>
</protein>
<evidence type="ECO:0000256" key="5">
    <source>
        <dbReference type="ARBA" id="ARBA00022989"/>
    </source>
</evidence>
<keyword evidence="4" id="KW-0067">ATP-binding</keyword>
<comment type="caution">
    <text evidence="10">The sequence shown here is derived from an EMBL/GenBank/DDBJ whole genome shotgun (WGS) entry which is preliminary data.</text>
</comment>
<feature type="domain" description="ABC transporter" evidence="8">
    <location>
        <begin position="343"/>
        <end position="563"/>
    </location>
</feature>
<dbReference type="InterPro" id="IPR011527">
    <property type="entry name" value="ABC1_TM_dom"/>
</dbReference>
<keyword evidence="3" id="KW-0547">Nucleotide-binding</keyword>
<evidence type="ECO:0000256" key="1">
    <source>
        <dbReference type="ARBA" id="ARBA00004651"/>
    </source>
</evidence>
<dbReference type="InterPro" id="IPR003593">
    <property type="entry name" value="AAA+_ATPase"/>
</dbReference>
<evidence type="ECO:0000259" key="8">
    <source>
        <dbReference type="PROSITE" id="PS50893"/>
    </source>
</evidence>
<evidence type="ECO:0000256" key="2">
    <source>
        <dbReference type="ARBA" id="ARBA00022692"/>
    </source>
</evidence>
<dbReference type="SMART" id="SM00382">
    <property type="entry name" value="AAA"/>
    <property type="match status" value="1"/>
</dbReference>
<dbReference type="Proteomes" id="UP001231109">
    <property type="component" value="Unassembled WGS sequence"/>
</dbReference>